<evidence type="ECO:0000313" key="2">
    <source>
        <dbReference type="Proteomes" id="UP000657372"/>
    </source>
</evidence>
<dbReference type="Proteomes" id="UP000657372">
    <property type="component" value="Unassembled WGS sequence"/>
</dbReference>
<dbReference type="RefSeq" id="WP_195874834.1">
    <property type="nucleotide sequence ID" value="NZ_JADOEL010000003.1"/>
</dbReference>
<organism evidence="1 2">
    <name type="scientific">Herminiimonas contaminans</name>
    <dbReference type="NCBI Taxonomy" id="1111140"/>
    <lineage>
        <taxon>Bacteria</taxon>
        <taxon>Pseudomonadati</taxon>
        <taxon>Pseudomonadota</taxon>
        <taxon>Betaproteobacteria</taxon>
        <taxon>Burkholderiales</taxon>
        <taxon>Oxalobacteraceae</taxon>
        <taxon>Herminiimonas</taxon>
    </lineage>
</organism>
<protein>
    <submittedName>
        <fullName evidence="1">Phage tail protein</fullName>
    </submittedName>
</protein>
<reference evidence="1 2" key="1">
    <citation type="submission" date="2020-11" db="EMBL/GenBank/DDBJ databases">
        <title>WGS of Herminiimonas contaminans strain Marseille-Q4544 isolated from planarians Schmidtea mediterranea.</title>
        <authorList>
            <person name="Kangale L."/>
        </authorList>
    </citation>
    <scope>NUCLEOTIDE SEQUENCE [LARGE SCALE GENOMIC DNA]</scope>
    <source>
        <strain evidence="1 2">Marseille-Q4544</strain>
    </source>
</reference>
<sequence>MKCIDVFQADYKGFLLFQTVANELALAPGVFNRPYLSYDERPHEAPPGMVNRRNLPINDAWVLVEDHRDDVLYYVVAPATEEKPAVIAQYHLDQLVEVDGVQVSYDGGGPIPYWLTDVAPVPAPAPAPEQLT</sequence>
<comment type="caution">
    <text evidence="1">The sequence shown here is derived from an EMBL/GenBank/DDBJ whole genome shotgun (WGS) entry which is preliminary data.</text>
</comment>
<dbReference type="EMBL" id="JADOEL010000003">
    <property type="protein sequence ID" value="MBF8176930.1"/>
    <property type="molecule type" value="Genomic_DNA"/>
</dbReference>
<evidence type="ECO:0000313" key="1">
    <source>
        <dbReference type="EMBL" id="MBF8176930.1"/>
    </source>
</evidence>
<gene>
    <name evidence="1" type="ORF">IXC47_04450</name>
</gene>
<proteinExistence type="predicted"/>
<name>A0ABS0EQC9_9BURK</name>
<keyword evidence="2" id="KW-1185">Reference proteome</keyword>
<accession>A0ABS0EQC9</accession>